<dbReference type="AlphaFoldDB" id="A0A9N8V2I9"/>
<dbReference type="InterPro" id="IPR016197">
    <property type="entry name" value="Chromo-like_dom_sf"/>
</dbReference>
<feature type="domain" description="Chromo" evidence="3">
    <location>
        <begin position="14"/>
        <end position="54"/>
    </location>
</feature>
<dbReference type="SMART" id="SM00298">
    <property type="entry name" value="CHROMO"/>
    <property type="match status" value="1"/>
</dbReference>
<comment type="caution">
    <text evidence="5">The sequence shown here is derived from an EMBL/GenBank/DDBJ whole genome shotgun (WGS) entry which is preliminary data.</text>
</comment>
<name>A0A9N8V2I9_9GLOM</name>
<evidence type="ECO:0000259" key="3">
    <source>
        <dbReference type="PROSITE" id="PS50013"/>
    </source>
</evidence>
<accession>A0A9N8V2I9</accession>
<evidence type="ECO:0000259" key="4">
    <source>
        <dbReference type="PROSITE" id="PS50157"/>
    </source>
</evidence>
<proteinExistence type="predicted"/>
<protein>
    <submittedName>
        <fullName evidence="5">1796_t:CDS:1</fullName>
    </submittedName>
</protein>
<reference evidence="5" key="1">
    <citation type="submission" date="2021-06" db="EMBL/GenBank/DDBJ databases">
        <authorList>
            <person name="Kallberg Y."/>
            <person name="Tangrot J."/>
            <person name="Rosling A."/>
        </authorList>
    </citation>
    <scope>NUCLEOTIDE SEQUENCE</scope>
    <source>
        <strain evidence="5">MT106</strain>
    </source>
</reference>
<feature type="region of interest" description="Disordered" evidence="2">
    <location>
        <begin position="505"/>
        <end position="595"/>
    </location>
</feature>
<dbReference type="SUPFAM" id="SSF54160">
    <property type="entry name" value="Chromo domain-like"/>
    <property type="match status" value="1"/>
</dbReference>
<dbReference type="PROSITE" id="PS50157">
    <property type="entry name" value="ZINC_FINGER_C2H2_2"/>
    <property type="match status" value="1"/>
</dbReference>
<keyword evidence="6" id="KW-1185">Reference proteome</keyword>
<dbReference type="EMBL" id="CAJVPL010000056">
    <property type="protein sequence ID" value="CAG8439479.1"/>
    <property type="molecule type" value="Genomic_DNA"/>
</dbReference>
<organism evidence="5 6">
    <name type="scientific">Ambispora gerdemannii</name>
    <dbReference type="NCBI Taxonomy" id="144530"/>
    <lineage>
        <taxon>Eukaryota</taxon>
        <taxon>Fungi</taxon>
        <taxon>Fungi incertae sedis</taxon>
        <taxon>Mucoromycota</taxon>
        <taxon>Glomeromycotina</taxon>
        <taxon>Glomeromycetes</taxon>
        <taxon>Archaeosporales</taxon>
        <taxon>Ambisporaceae</taxon>
        <taxon>Ambispora</taxon>
    </lineage>
</organism>
<dbReference type="CDD" id="cd00024">
    <property type="entry name" value="CD_CSD"/>
    <property type="match status" value="1"/>
</dbReference>
<feature type="compositionally biased region" description="Basic residues" evidence="2">
    <location>
        <begin position="518"/>
        <end position="535"/>
    </location>
</feature>
<dbReference type="OrthoDB" id="3647690at2759"/>
<dbReference type="PROSITE" id="PS00028">
    <property type="entry name" value="ZINC_FINGER_C2H2_1"/>
    <property type="match status" value="1"/>
</dbReference>
<dbReference type="SMART" id="SM00355">
    <property type="entry name" value="ZnF_C2H2"/>
    <property type="match status" value="1"/>
</dbReference>
<keyword evidence="1" id="KW-0479">Metal-binding</keyword>
<dbReference type="Gene3D" id="3.30.160.60">
    <property type="entry name" value="Classic Zinc Finger"/>
    <property type="match status" value="1"/>
</dbReference>
<sequence length="718" mass="82789">MTRRTPRKNKEQMFEVEKVLDEKNEDGQKFLLIQWKGIDPDTRIKWEPTWEPEEYCTPAVVQDWNRQKENRLDSTTTNSNFINEAVRRIERPKRSLYKKRTPLSEQYTPRFVNFPGVKASPDAKARFIQRFPTSYVAMEETEEEEGIGMFSNEIINSSKLHSIDGFPSYNVSNSLIDNNDQSIDNASIIESSSSVPQNSQAVILNNKPGKFIMIPAPISYAQQKLYIMMYNDQEDVKQQLKISPISQFVTSLDSPIFNKLTQLNTLCDNPRLLDSSTSSSSSYLYALDEPGKLVMLKNLLPRLSLNEHKLSIAIAVQPSMMNIMQEYLNKIHMPFQVIESNSNLNLQSRFYLISTDYTGLPNRIHEFPKFDFVIAYDSTFDHRKLGMHSDYYTSLPVLRLVSQDTSEHGYVYMLQKSVDMSLRNYRLFDLKRILDFGINVKNGHTNVGIHQNHEHFTSICNKVMTWVRSGFRNSLDFGMEESARQWFERSVIPVSSKVPVNNTRNTLRYRHISDSNKSHKRLEKPIAGKKRKKGEIHKDSDNESNPGSSKKQKNKTTKVIDDPSASTVQAISIPGPSKNAQTATKSQSTYSDPRQELESLRGKYKRLEAELQLIKEALKLAEEEATYQRSITQMLEEQNRRSDDQLRRTWVEDILNDRSTRKEESDKLQAFVCDWNECNKIYKSKDDLKAHLRSDHMASPIKIASNNKSLASSFASFA</sequence>
<feature type="domain" description="C2H2-type" evidence="4">
    <location>
        <begin position="671"/>
        <end position="701"/>
    </location>
</feature>
<dbReference type="InterPro" id="IPR000953">
    <property type="entry name" value="Chromo/chromo_shadow_dom"/>
</dbReference>
<keyword evidence="1" id="KW-0863">Zinc-finger</keyword>
<evidence type="ECO:0000256" key="2">
    <source>
        <dbReference type="SAM" id="MobiDB-lite"/>
    </source>
</evidence>
<keyword evidence="1" id="KW-0862">Zinc</keyword>
<dbReference type="Gene3D" id="2.40.50.40">
    <property type="match status" value="1"/>
</dbReference>
<dbReference type="InterPro" id="IPR013087">
    <property type="entry name" value="Znf_C2H2_type"/>
</dbReference>
<evidence type="ECO:0000313" key="5">
    <source>
        <dbReference type="EMBL" id="CAG8439479.1"/>
    </source>
</evidence>
<gene>
    <name evidence="5" type="ORF">AGERDE_LOCUS945</name>
</gene>
<dbReference type="PROSITE" id="PS50013">
    <property type="entry name" value="CHROMO_2"/>
    <property type="match status" value="1"/>
</dbReference>
<dbReference type="GO" id="GO:0008270">
    <property type="term" value="F:zinc ion binding"/>
    <property type="evidence" value="ECO:0007669"/>
    <property type="project" value="UniProtKB-KW"/>
</dbReference>
<evidence type="ECO:0000313" key="6">
    <source>
        <dbReference type="Proteomes" id="UP000789831"/>
    </source>
</evidence>
<evidence type="ECO:0000256" key="1">
    <source>
        <dbReference type="PROSITE-ProRule" id="PRU00042"/>
    </source>
</evidence>
<dbReference type="Proteomes" id="UP000789831">
    <property type="component" value="Unassembled WGS sequence"/>
</dbReference>
<feature type="compositionally biased region" description="Polar residues" evidence="2">
    <location>
        <begin position="578"/>
        <end position="592"/>
    </location>
</feature>